<dbReference type="AlphaFoldDB" id="A0A376BK29"/>
<dbReference type="InterPro" id="IPR036707">
    <property type="entry name" value="MinE_sf"/>
</dbReference>
<protein>
    <recommendedName>
        <fullName evidence="2 6">Cell division topological specificity factor</fullName>
    </recommendedName>
</protein>
<dbReference type="HAMAP" id="MF_00262">
    <property type="entry name" value="MinE"/>
    <property type="match status" value="1"/>
</dbReference>
<dbReference type="InterPro" id="IPR005527">
    <property type="entry name" value="MinE"/>
</dbReference>
<dbReference type="NCBIfam" id="NF001422">
    <property type="entry name" value="PRK00296.1"/>
    <property type="match status" value="1"/>
</dbReference>
<comment type="function">
    <text evidence="5 6">Prevents the cell division inhibition by proteins MinC and MinD at internal division sites while permitting inhibition at polar sites. This ensures cell division at the proper site by restricting the formation of a division septum at the midpoint of the long axis of the cell.</text>
</comment>
<dbReference type="Proteomes" id="UP000254209">
    <property type="component" value="Unassembled WGS sequence"/>
</dbReference>
<dbReference type="GO" id="GO:0051301">
    <property type="term" value="P:cell division"/>
    <property type="evidence" value="ECO:0007669"/>
    <property type="project" value="UniProtKB-KW"/>
</dbReference>
<keyword evidence="4 6" id="KW-0131">Cell cycle</keyword>
<dbReference type="FunFam" id="3.30.1070.10:FF:000001">
    <property type="entry name" value="Cell division topological specificity factor"/>
    <property type="match status" value="1"/>
</dbReference>
<evidence type="ECO:0000256" key="1">
    <source>
        <dbReference type="ARBA" id="ARBA00008168"/>
    </source>
</evidence>
<evidence type="ECO:0000256" key="4">
    <source>
        <dbReference type="ARBA" id="ARBA00023306"/>
    </source>
</evidence>
<dbReference type="SUPFAM" id="SSF55229">
    <property type="entry name" value="Cell division protein MinE topological specificity domain"/>
    <property type="match status" value="1"/>
</dbReference>
<gene>
    <name evidence="6 7" type="primary">minE</name>
    <name evidence="7" type="ORF">NCTC10283_00135</name>
</gene>
<dbReference type="GO" id="GO:0032955">
    <property type="term" value="P:regulation of division septum assembly"/>
    <property type="evidence" value="ECO:0007669"/>
    <property type="project" value="InterPro"/>
</dbReference>
<evidence type="ECO:0000256" key="5">
    <source>
        <dbReference type="ARBA" id="ARBA00025265"/>
    </source>
</evidence>
<reference evidence="7 8" key="1">
    <citation type="submission" date="2018-06" db="EMBL/GenBank/DDBJ databases">
        <authorList>
            <consortium name="Pathogen Informatics"/>
            <person name="Doyle S."/>
        </authorList>
    </citation>
    <scope>NUCLEOTIDE SEQUENCE [LARGE SCALE GENOMIC DNA]</scope>
    <source>
        <strain evidence="7 8">NCTC10283</strain>
    </source>
</reference>
<sequence length="105" mass="12096">MSIFEFLFGKRNQKTANVARDRLQIIIAQERNTHNTDNNTPDYLPTLQKELLEVLSKYVKIELNDINISHEKRDGIDMLELNITLPESKRTDVSSDLPLPTQAES</sequence>
<comment type="similarity">
    <text evidence="1 6">Belongs to the MinE family.</text>
</comment>
<proteinExistence type="inferred from homology"/>
<dbReference type="GO" id="GO:0042802">
    <property type="term" value="F:identical protein binding"/>
    <property type="evidence" value="ECO:0007669"/>
    <property type="project" value="UniProtKB-ARBA"/>
</dbReference>
<evidence type="ECO:0000256" key="2">
    <source>
        <dbReference type="ARBA" id="ARBA00020112"/>
    </source>
</evidence>
<evidence type="ECO:0000256" key="6">
    <source>
        <dbReference type="HAMAP-Rule" id="MF_00262"/>
    </source>
</evidence>
<evidence type="ECO:0000313" key="7">
    <source>
        <dbReference type="EMBL" id="SSY70071.1"/>
    </source>
</evidence>
<dbReference type="Gene3D" id="3.30.1070.10">
    <property type="entry name" value="Cell division topological specificity factor MinE"/>
    <property type="match status" value="1"/>
</dbReference>
<accession>A0A376BK29</accession>
<name>A0A376BK29_9NEIS</name>
<dbReference type="RefSeq" id="WP_034292360.1">
    <property type="nucleotide sequence ID" value="NZ_CP091519.2"/>
</dbReference>
<dbReference type="Pfam" id="PF03776">
    <property type="entry name" value="MinE"/>
    <property type="match status" value="1"/>
</dbReference>
<keyword evidence="3 6" id="KW-0132">Cell division</keyword>
<dbReference type="STRING" id="1120980.GCA_000745955_01038"/>
<keyword evidence="8" id="KW-1185">Reference proteome</keyword>
<organism evidence="7 8">
    <name type="scientific">Alysiella crassa</name>
    <dbReference type="NCBI Taxonomy" id="153491"/>
    <lineage>
        <taxon>Bacteria</taxon>
        <taxon>Pseudomonadati</taxon>
        <taxon>Pseudomonadota</taxon>
        <taxon>Betaproteobacteria</taxon>
        <taxon>Neisseriales</taxon>
        <taxon>Neisseriaceae</taxon>
        <taxon>Alysiella</taxon>
    </lineage>
</organism>
<dbReference type="EMBL" id="UFSO01000002">
    <property type="protein sequence ID" value="SSY70071.1"/>
    <property type="molecule type" value="Genomic_DNA"/>
</dbReference>
<dbReference type="NCBIfam" id="NF010595">
    <property type="entry name" value="PRK13989.1"/>
    <property type="match status" value="1"/>
</dbReference>
<evidence type="ECO:0000313" key="8">
    <source>
        <dbReference type="Proteomes" id="UP000254209"/>
    </source>
</evidence>
<dbReference type="NCBIfam" id="TIGR01215">
    <property type="entry name" value="minE"/>
    <property type="match status" value="1"/>
</dbReference>
<evidence type="ECO:0000256" key="3">
    <source>
        <dbReference type="ARBA" id="ARBA00022618"/>
    </source>
</evidence>
<dbReference type="OrthoDB" id="9802655at2"/>